<evidence type="ECO:0000256" key="2">
    <source>
        <dbReference type="ARBA" id="ARBA00022840"/>
    </source>
</evidence>
<dbReference type="InterPro" id="IPR058031">
    <property type="entry name" value="AAA_lid_NorR"/>
</dbReference>
<dbReference type="PANTHER" id="PTHR32071">
    <property type="entry name" value="TRANSCRIPTIONAL REGULATORY PROTEIN"/>
    <property type="match status" value="1"/>
</dbReference>
<sequence length="545" mass="61338">MKKRVAFSILGTTLDVGKWDKRWSRWRPNVALCQQQGLFIDRVELLHDNHSELLAKRIIGDIGTVSPATEVNRNIVNYTNAWDFSEVYTKLRDFARDYPFDPDAEDYLVNITTGTHVAQICWFLLTEARIIPARLLQLSPPRYKDADRDAEVDVAGTHSIIDLDLSRYDEIATRFASEREDAATFLKSGIVTRNNAFNRMIDRIERVVIRSTAPVLLTGPTGAGKSQLARRIYDLKKAQHKVTGPFVEVNCATLRGDQAMSTLFGHVKGAFTGAVGERAGLLKSADKGVLFLDEIGDLGLDEQAMCLRAIEDKRFLPVGSDKEASAEFQLIAGTNRDLGDDVQAGRFREDLYARLNLWTFQLPALRERPEDIEPNVEFELKRYLEREGQNVTFNKEARQFYLDFATGPQGQWHANFRDLSASITRMATLAPQGRITADEVKEEITRLLRLWRSKAGEAPDHRIIETVLGQDGVGKLDLFDQAQLSSVLKICGESQSASAAGRVLFAQSRQEKKSANDADRLIKYLAKFGVSFEEVRERLRAVSLP</sequence>
<dbReference type="GO" id="GO:0005524">
    <property type="term" value="F:ATP binding"/>
    <property type="evidence" value="ECO:0007669"/>
    <property type="project" value="UniProtKB-KW"/>
</dbReference>
<dbReference type="InterPro" id="IPR017183">
    <property type="entry name" value="Sigma54_dep_tscrpt_act_RtcR"/>
</dbReference>
<dbReference type="CDD" id="cd00009">
    <property type="entry name" value="AAA"/>
    <property type="match status" value="1"/>
</dbReference>
<keyword evidence="5" id="KW-1185">Reference proteome</keyword>
<dbReference type="Gene3D" id="3.40.50.300">
    <property type="entry name" value="P-loop containing nucleotide triphosphate hydrolases"/>
    <property type="match status" value="1"/>
</dbReference>
<keyword evidence="2" id="KW-0067">ATP-binding</keyword>
<comment type="caution">
    <text evidence="4">The sequence shown here is derived from an EMBL/GenBank/DDBJ whole genome shotgun (WGS) entry which is preliminary data.</text>
</comment>
<dbReference type="Pfam" id="PF25601">
    <property type="entry name" value="AAA_lid_14"/>
    <property type="match status" value="1"/>
</dbReference>
<keyword evidence="1" id="KW-0547">Nucleotide-binding</keyword>
<name>A0A1J6HDS5_9HYPH</name>
<evidence type="ECO:0000313" key="5">
    <source>
        <dbReference type="Proteomes" id="UP000182985"/>
    </source>
</evidence>
<dbReference type="NCBIfam" id="NF038308">
    <property type="entry name" value="RNA_repair_RtcR"/>
    <property type="match status" value="1"/>
</dbReference>
<dbReference type="PROSITE" id="PS50045">
    <property type="entry name" value="SIGMA54_INTERACT_4"/>
    <property type="match status" value="1"/>
</dbReference>
<protein>
    <submittedName>
        <fullName evidence="4">Transcriptional regulator</fullName>
    </submittedName>
</protein>
<dbReference type="PIRSF" id="PIRSF037354">
    <property type="entry name" value="Txn_actvtr_RtcR"/>
    <property type="match status" value="1"/>
</dbReference>
<dbReference type="AlphaFoldDB" id="A0A1J6HDS5"/>
<dbReference type="InterPro" id="IPR027417">
    <property type="entry name" value="P-loop_NTPase"/>
</dbReference>
<dbReference type="OrthoDB" id="9154941at2"/>
<dbReference type="Pfam" id="PF06956">
    <property type="entry name" value="RtcR"/>
    <property type="match status" value="1"/>
</dbReference>
<dbReference type="InterPro" id="IPR002078">
    <property type="entry name" value="Sigma_54_int"/>
</dbReference>
<dbReference type="SUPFAM" id="SSF52540">
    <property type="entry name" value="P-loop containing nucleoside triphosphate hydrolases"/>
    <property type="match status" value="1"/>
</dbReference>
<dbReference type="InterPro" id="IPR009715">
    <property type="entry name" value="RtcR"/>
</dbReference>
<feature type="domain" description="Sigma-54 factor interaction" evidence="3">
    <location>
        <begin position="190"/>
        <end position="428"/>
    </location>
</feature>
<proteinExistence type="predicted"/>
<accession>A0A1J6HDS5</accession>
<dbReference type="Pfam" id="PF00158">
    <property type="entry name" value="Sigma54_activat"/>
    <property type="match status" value="1"/>
</dbReference>
<organism evidence="4 5">
    <name type="scientific">Brucella cytisi</name>
    <dbReference type="NCBI Taxonomy" id="407152"/>
    <lineage>
        <taxon>Bacteria</taxon>
        <taxon>Pseudomonadati</taxon>
        <taxon>Pseudomonadota</taxon>
        <taxon>Alphaproteobacteria</taxon>
        <taxon>Hyphomicrobiales</taxon>
        <taxon>Brucellaceae</taxon>
        <taxon>Brucella/Ochrobactrum group</taxon>
        <taxon>Brucella</taxon>
    </lineage>
</organism>
<dbReference type="GO" id="GO:0003700">
    <property type="term" value="F:DNA-binding transcription factor activity"/>
    <property type="evidence" value="ECO:0007669"/>
    <property type="project" value="InterPro"/>
</dbReference>
<evidence type="ECO:0000259" key="3">
    <source>
        <dbReference type="PROSITE" id="PS50045"/>
    </source>
</evidence>
<evidence type="ECO:0000313" key="4">
    <source>
        <dbReference type="EMBL" id="OIS90555.1"/>
    </source>
</evidence>
<reference evidence="4 5" key="1">
    <citation type="submission" date="2016-10" db="EMBL/GenBank/DDBJ databases">
        <title>The Draft Genome Sequence of the Potato Rhizosphere Bacteria Ochrobactrum sp. IPA7.2.</title>
        <authorList>
            <person name="Gogoleva N.E."/>
            <person name="Khlopko Y.A."/>
            <person name="Burygin G.L."/>
            <person name="Plotnikov A.O."/>
        </authorList>
    </citation>
    <scope>NUCLEOTIDE SEQUENCE [LARGE SCALE GENOMIC DNA]</scope>
    <source>
        <strain evidence="4 5">IPA7.2</strain>
    </source>
</reference>
<dbReference type="PANTHER" id="PTHR32071:SF14">
    <property type="entry name" value="TRANSCRIPTIONAL REGULATORY PROTEIN RTCR"/>
    <property type="match status" value="1"/>
</dbReference>
<dbReference type="InterPro" id="IPR003593">
    <property type="entry name" value="AAA+_ATPase"/>
</dbReference>
<dbReference type="RefSeq" id="WP_071634181.1">
    <property type="nucleotide sequence ID" value="NZ_MOEC01000047.1"/>
</dbReference>
<dbReference type="EMBL" id="MOEC01000047">
    <property type="protein sequence ID" value="OIS90555.1"/>
    <property type="molecule type" value="Genomic_DNA"/>
</dbReference>
<dbReference type="Gene3D" id="1.10.8.60">
    <property type="match status" value="1"/>
</dbReference>
<gene>
    <name evidence="4" type="ORF">BLA27_26055</name>
</gene>
<dbReference type="SMART" id="SM00382">
    <property type="entry name" value="AAA"/>
    <property type="match status" value="1"/>
</dbReference>
<dbReference type="Proteomes" id="UP000182985">
    <property type="component" value="Unassembled WGS sequence"/>
</dbReference>
<evidence type="ECO:0000256" key="1">
    <source>
        <dbReference type="ARBA" id="ARBA00022741"/>
    </source>
</evidence>